<evidence type="ECO:0000313" key="2">
    <source>
        <dbReference type="Proteomes" id="UP000887565"/>
    </source>
</evidence>
<proteinExistence type="predicted"/>
<dbReference type="Proteomes" id="UP000887565">
    <property type="component" value="Unplaced"/>
</dbReference>
<protein>
    <submittedName>
        <fullName evidence="3">Uncharacterized protein</fullName>
    </submittedName>
</protein>
<name>A0A915K2B6_ROMCU</name>
<organism evidence="2 3">
    <name type="scientific">Romanomermis culicivorax</name>
    <name type="common">Nematode worm</name>
    <dbReference type="NCBI Taxonomy" id="13658"/>
    <lineage>
        <taxon>Eukaryota</taxon>
        <taxon>Metazoa</taxon>
        <taxon>Ecdysozoa</taxon>
        <taxon>Nematoda</taxon>
        <taxon>Enoplea</taxon>
        <taxon>Dorylaimia</taxon>
        <taxon>Mermithida</taxon>
        <taxon>Mermithoidea</taxon>
        <taxon>Mermithidae</taxon>
        <taxon>Romanomermis</taxon>
    </lineage>
</organism>
<accession>A0A915K2B6</accession>
<dbReference type="AlphaFoldDB" id="A0A915K2B6"/>
<evidence type="ECO:0000313" key="3">
    <source>
        <dbReference type="WBParaSite" id="nRc.2.0.1.t32460-RA"/>
    </source>
</evidence>
<evidence type="ECO:0000256" key="1">
    <source>
        <dbReference type="SAM" id="MobiDB-lite"/>
    </source>
</evidence>
<keyword evidence="2" id="KW-1185">Reference proteome</keyword>
<feature type="region of interest" description="Disordered" evidence="1">
    <location>
        <begin position="1"/>
        <end position="57"/>
    </location>
</feature>
<feature type="compositionally biased region" description="Basic and acidic residues" evidence="1">
    <location>
        <begin position="7"/>
        <end position="18"/>
    </location>
</feature>
<dbReference type="WBParaSite" id="nRc.2.0.1.t32460-RA">
    <property type="protein sequence ID" value="nRc.2.0.1.t32460-RA"/>
    <property type="gene ID" value="nRc.2.0.1.g32460"/>
</dbReference>
<sequence length="81" mass="8950">MNGSASRVEEKREPDLAHTPDVGVAESEGREAIIAAPDVDSRDQQATSNIEINKNKTKNAIPEVTQICKHENDNNKRLHNC</sequence>
<reference evidence="3" key="1">
    <citation type="submission" date="2022-11" db="UniProtKB">
        <authorList>
            <consortium name="WormBaseParasite"/>
        </authorList>
    </citation>
    <scope>IDENTIFICATION</scope>
</reference>